<protein>
    <submittedName>
        <fullName evidence="1">Uncharacterized protein</fullName>
    </submittedName>
</protein>
<dbReference type="AlphaFoldDB" id="A0A381U166"/>
<organism evidence="1">
    <name type="scientific">marine metagenome</name>
    <dbReference type="NCBI Taxonomy" id="408172"/>
    <lineage>
        <taxon>unclassified sequences</taxon>
        <taxon>metagenomes</taxon>
        <taxon>ecological metagenomes</taxon>
    </lineage>
</organism>
<dbReference type="EMBL" id="UINC01005264">
    <property type="protein sequence ID" value="SVA20193.1"/>
    <property type="molecule type" value="Genomic_DNA"/>
</dbReference>
<accession>A0A381U166</accession>
<sequence length="27" mass="3067">MTMTTQTDIQLVAHFMRRAGFGAPAWK</sequence>
<evidence type="ECO:0000313" key="1">
    <source>
        <dbReference type="EMBL" id="SVA20193.1"/>
    </source>
</evidence>
<gene>
    <name evidence="1" type="ORF">METZ01_LOCUS73047</name>
</gene>
<proteinExistence type="predicted"/>
<reference evidence="1" key="1">
    <citation type="submission" date="2018-05" db="EMBL/GenBank/DDBJ databases">
        <authorList>
            <person name="Lanie J.A."/>
            <person name="Ng W.-L."/>
            <person name="Kazmierczak K.M."/>
            <person name="Andrzejewski T.M."/>
            <person name="Davidsen T.M."/>
            <person name="Wayne K.J."/>
            <person name="Tettelin H."/>
            <person name="Glass J.I."/>
            <person name="Rusch D."/>
            <person name="Podicherti R."/>
            <person name="Tsui H.-C.T."/>
            <person name="Winkler M.E."/>
        </authorList>
    </citation>
    <scope>NUCLEOTIDE SEQUENCE</scope>
</reference>
<feature type="non-terminal residue" evidence="1">
    <location>
        <position position="27"/>
    </location>
</feature>
<name>A0A381U166_9ZZZZ</name>